<organism evidence="2 3">
    <name type="scientific">Cryptococcus deneoformans (strain JEC21 / ATCC MYA-565)</name>
    <name type="common">Cryptococcus neoformans var. neoformans serotype D</name>
    <dbReference type="NCBI Taxonomy" id="214684"/>
    <lineage>
        <taxon>Eukaryota</taxon>
        <taxon>Fungi</taxon>
        <taxon>Dikarya</taxon>
        <taxon>Basidiomycota</taxon>
        <taxon>Agaricomycotina</taxon>
        <taxon>Tremellomycetes</taxon>
        <taxon>Tremellales</taxon>
        <taxon>Cryptococcaceae</taxon>
        <taxon>Cryptococcus</taxon>
        <taxon>Cryptococcus neoformans species complex</taxon>
    </lineage>
</organism>
<feature type="compositionally biased region" description="Low complexity" evidence="1">
    <location>
        <begin position="320"/>
        <end position="331"/>
    </location>
</feature>
<dbReference type="GeneID" id="3259300"/>
<dbReference type="EMBL" id="AE017348">
    <property type="protein sequence ID" value="AAW45133.2"/>
    <property type="molecule type" value="Genomic_DNA"/>
</dbReference>
<proteinExistence type="predicted"/>
<evidence type="ECO:0000313" key="3">
    <source>
        <dbReference type="Proteomes" id="UP000002149"/>
    </source>
</evidence>
<keyword evidence="3" id="KW-1185">Reference proteome</keyword>
<dbReference type="RefSeq" id="XP_024513380.1">
    <property type="nucleotide sequence ID" value="XM_024657709.1"/>
</dbReference>
<feature type="compositionally biased region" description="Polar residues" evidence="1">
    <location>
        <begin position="254"/>
        <end position="267"/>
    </location>
</feature>
<feature type="region of interest" description="Disordered" evidence="1">
    <location>
        <begin position="237"/>
        <end position="520"/>
    </location>
</feature>
<evidence type="ECO:0000313" key="2">
    <source>
        <dbReference type="EMBL" id="AAW45133.2"/>
    </source>
</evidence>
<dbReference type="Proteomes" id="UP000002149">
    <property type="component" value="Chromosome 8"/>
</dbReference>
<name>Q5KCY6_CRYD1</name>
<feature type="compositionally biased region" description="Gly residues" evidence="1">
    <location>
        <begin position="449"/>
        <end position="459"/>
    </location>
</feature>
<feature type="compositionally biased region" description="Basic and acidic residues" evidence="1">
    <location>
        <begin position="415"/>
        <end position="442"/>
    </location>
</feature>
<reference evidence="2 3" key="1">
    <citation type="journal article" date="2005" name="Science">
        <title>The genome of the basidiomycetous yeast and human pathogen Cryptococcus neoformans.</title>
        <authorList>
            <person name="Loftus B.J."/>
            <person name="Fung E."/>
            <person name="Roncaglia P."/>
            <person name="Rowley D."/>
            <person name="Amedeo P."/>
            <person name="Bruno D."/>
            <person name="Vamathevan J."/>
            <person name="Miranda M."/>
            <person name="Anderson I.J."/>
            <person name="Fraser J.A."/>
            <person name="Allen J.E."/>
            <person name="Bosdet I.E."/>
            <person name="Brent M.R."/>
            <person name="Chiu R."/>
            <person name="Doering T.L."/>
            <person name="Donlin M.J."/>
            <person name="D'Souza C.A."/>
            <person name="Fox D.S."/>
            <person name="Grinberg V."/>
            <person name="Fu J."/>
            <person name="Fukushima M."/>
            <person name="Haas B.J."/>
            <person name="Huang J.C."/>
            <person name="Janbon G."/>
            <person name="Jones S.J."/>
            <person name="Koo H.L."/>
            <person name="Krzywinski M.I."/>
            <person name="Kwon-Chung J.K."/>
            <person name="Lengeler K.B."/>
            <person name="Maiti R."/>
            <person name="Marra M.A."/>
            <person name="Marra R.E."/>
            <person name="Mathewson C.A."/>
            <person name="Mitchell T.G."/>
            <person name="Pertea M."/>
            <person name="Riggs F.R."/>
            <person name="Salzberg S.L."/>
            <person name="Schein J.E."/>
            <person name="Shvartsbeyn A."/>
            <person name="Shin H."/>
            <person name="Shumway M."/>
            <person name="Specht C.A."/>
            <person name="Suh B.B."/>
            <person name="Tenney A."/>
            <person name="Utterback T.R."/>
            <person name="Wickes B.L."/>
            <person name="Wortman J.R."/>
            <person name="Wye N.H."/>
            <person name="Kronstad J.W."/>
            <person name="Lodge J.K."/>
            <person name="Heitman J."/>
            <person name="Davis R.W."/>
            <person name="Fraser C.M."/>
            <person name="Hyman R.W."/>
        </authorList>
    </citation>
    <scope>NUCLEOTIDE SEQUENCE [LARGE SCALE GENOMIC DNA]</scope>
    <source>
        <strain evidence="3">JEC21 / ATCC MYA-565</strain>
    </source>
</reference>
<dbReference type="InParanoid" id="Q5KCY6"/>
<dbReference type="PaxDb" id="214684-Q5KCY6"/>
<dbReference type="HOGENOM" id="CLU_1042136_0_0_1"/>
<dbReference type="OrthoDB" id="2574216at2759"/>
<feature type="compositionally biased region" description="Low complexity" evidence="1">
    <location>
        <begin position="401"/>
        <end position="412"/>
    </location>
</feature>
<dbReference type="AlphaFoldDB" id="Q5KCY6"/>
<sequence>MSTSKSPSLDLCLATLHELLHPAPILSLLLSALNLSAHFQLFARQLSSDAGLIAAFHEKHYHIVHESSIDEEEEISKGYLLDSSEGEKVKHIRYRKEEIFDASIRLRKHHIATSLAMVKRNPRQVKVLIDLYFPDIDPEDHSYRKNEHLFLSCMKRSQARKMVEERKTVIKWYKDAIEVFDAHEPPLPYRTFFYGETSSFAHGKVLSQALLEECQEVVQEARDFEALLAGDGSWQGEKWASSKRKGRDVRRYTMTATVTDSKSTNRSPPAVKPPRQPRISLPANLDVNLNSPPSTDNDKRTISPPSDSESVRARTLPRLSFSSSSIRKTSSAQLRDGHQADAERTPSRAPVHTNAQKAVSLIGKTGATSPPPSRTTYPEKSSESSRRQPCHPEVTDKRVTLPASAPLSPSSPRTKAKEPVKLNKETESEWAAKERRVEEARLRRSLGGAKLGDGNGEGMGIDVTPAIPTQKPATPASPQAKTTLAKKKRPRQSFPLSGPEFSRGTGSGTGSANKRPKVIE</sequence>
<gene>
    <name evidence="2" type="ordered locus">CNH02670</name>
</gene>
<dbReference type="VEuPathDB" id="FungiDB:CNH02670"/>
<protein>
    <submittedName>
        <fullName evidence="2">Expressed protein</fullName>
    </submittedName>
</protein>
<dbReference type="KEGG" id="cne:CNH02670"/>
<dbReference type="eggNOG" id="ENOG502TJWR">
    <property type="taxonomic scope" value="Eukaryota"/>
</dbReference>
<evidence type="ECO:0000256" key="1">
    <source>
        <dbReference type="SAM" id="MobiDB-lite"/>
    </source>
</evidence>
<accession>Q5KCY6</accession>
<feature type="compositionally biased region" description="Basic and acidic residues" evidence="1">
    <location>
        <begin position="335"/>
        <end position="346"/>
    </location>
</feature>